<protein>
    <submittedName>
        <fullName evidence="1">Uncharacterized protein</fullName>
    </submittedName>
</protein>
<dbReference type="AlphaFoldDB" id="A0AAW9CP89"/>
<dbReference type="EMBL" id="QXCT01000001">
    <property type="protein sequence ID" value="MDW9252683.1"/>
    <property type="molecule type" value="Genomic_DNA"/>
</dbReference>
<dbReference type="Proteomes" id="UP001272137">
    <property type="component" value="Unassembled WGS sequence"/>
</dbReference>
<evidence type="ECO:0000313" key="1">
    <source>
        <dbReference type="EMBL" id="MDW9252683.1"/>
    </source>
</evidence>
<name>A0AAW9CP89_BURTH</name>
<accession>A0AAW9CP89</accession>
<evidence type="ECO:0000313" key="2">
    <source>
        <dbReference type="Proteomes" id="UP001272137"/>
    </source>
</evidence>
<proteinExistence type="predicted"/>
<sequence length="43" mass="4439">MWRTSFDALSPFDGDSGGLLAVRALLGVLADAARGLGISGFAW</sequence>
<gene>
    <name evidence="1" type="ORF">C7S16_4664</name>
</gene>
<reference evidence="1" key="1">
    <citation type="submission" date="2018-08" db="EMBL/GenBank/DDBJ databases">
        <title>Identification of Burkholderia cepacia strains that express a Burkholderia pseudomallei-like capsular polysaccharide.</title>
        <authorList>
            <person name="Burtnick M.N."/>
            <person name="Vongsouvath M."/>
            <person name="Newton P."/>
            <person name="Wuthiekanun V."/>
            <person name="Limmathurotsakul D."/>
            <person name="Brett P.J."/>
            <person name="Chantratita N."/>
            <person name="Dance D.A."/>
        </authorList>
    </citation>
    <scope>NUCLEOTIDE SEQUENCE</scope>
    <source>
        <strain evidence="1">SBXCC001</strain>
    </source>
</reference>
<comment type="caution">
    <text evidence="1">The sequence shown here is derived from an EMBL/GenBank/DDBJ whole genome shotgun (WGS) entry which is preliminary data.</text>
</comment>
<organism evidence="1 2">
    <name type="scientific">Burkholderia thailandensis</name>
    <dbReference type="NCBI Taxonomy" id="57975"/>
    <lineage>
        <taxon>Bacteria</taxon>
        <taxon>Pseudomonadati</taxon>
        <taxon>Pseudomonadota</taxon>
        <taxon>Betaproteobacteria</taxon>
        <taxon>Burkholderiales</taxon>
        <taxon>Burkholderiaceae</taxon>
        <taxon>Burkholderia</taxon>
        <taxon>pseudomallei group</taxon>
    </lineage>
</organism>